<dbReference type="GO" id="GO:0045454">
    <property type="term" value="P:cell redox homeostasis"/>
    <property type="evidence" value="ECO:0007669"/>
    <property type="project" value="TreeGrafter"/>
</dbReference>
<name>A0A5F1ZNM5_9LEPT</name>
<evidence type="ECO:0000256" key="2">
    <source>
        <dbReference type="ARBA" id="ARBA00022475"/>
    </source>
</evidence>
<dbReference type="OrthoDB" id="7629852at2"/>
<feature type="transmembrane region" description="Helical" evidence="7">
    <location>
        <begin position="123"/>
        <end position="147"/>
    </location>
</feature>
<dbReference type="InterPro" id="IPR013766">
    <property type="entry name" value="Thioredoxin_domain"/>
</dbReference>
<dbReference type="Proteomes" id="UP000297273">
    <property type="component" value="Unassembled WGS sequence"/>
</dbReference>
<proteinExistence type="predicted"/>
<evidence type="ECO:0000259" key="8">
    <source>
        <dbReference type="PROSITE" id="PS51352"/>
    </source>
</evidence>
<keyword evidence="3 7" id="KW-0812">Transmembrane</keyword>
<dbReference type="SUPFAM" id="SSF52833">
    <property type="entry name" value="Thioredoxin-like"/>
    <property type="match status" value="1"/>
</dbReference>
<dbReference type="PANTHER" id="PTHR32234">
    <property type="entry name" value="THIOL:DISULFIDE INTERCHANGE PROTEIN DSBD"/>
    <property type="match status" value="1"/>
</dbReference>
<reference evidence="10" key="1">
    <citation type="submission" date="2018-10" db="EMBL/GenBank/DDBJ databases">
        <authorList>
            <person name="Vincent A.T."/>
            <person name="Schiettekatte O."/>
            <person name="Bourhy P."/>
            <person name="Veyrier F.J."/>
            <person name="Picardeau M."/>
        </authorList>
    </citation>
    <scope>NUCLEOTIDE SEQUENCE</scope>
    <source>
        <strain evidence="10">201702690</strain>
    </source>
</reference>
<feature type="transmembrane region" description="Helical" evidence="7">
    <location>
        <begin position="77"/>
        <end position="102"/>
    </location>
</feature>
<dbReference type="Pfam" id="PF02683">
    <property type="entry name" value="DsbD_TM"/>
    <property type="match status" value="1"/>
</dbReference>
<comment type="subcellular location">
    <subcellularLocation>
        <location evidence="1">Cell membrane</location>
        <topology evidence="1">Multi-pass membrane protein</topology>
    </subcellularLocation>
</comment>
<evidence type="ECO:0000313" key="9">
    <source>
        <dbReference type="EMBL" id="TGK05313.1"/>
    </source>
</evidence>
<organism evidence="9 12">
    <name type="scientific">Leptospira langatensis</name>
    <dbReference type="NCBI Taxonomy" id="2484983"/>
    <lineage>
        <taxon>Bacteria</taxon>
        <taxon>Pseudomonadati</taxon>
        <taxon>Spirochaetota</taxon>
        <taxon>Spirochaetia</taxon>
        <taxon>Leptospirales</taxon>
        <taxon>Leptospiraceae</taxon>
        <taxon>Leptospira</taxon>
    </lineage>
</organism>
<evidence type="ECO:0000313" key="12">
    <source>
        <dbReference type="Proteomes" id="UP000297946"/>
    </source>
</evidence>
<feature type="transmembrane region" description="Helical" evidence="7">
    <location>
        <begin position="196"/>
        <end position="221"/>
    </location>
</feature>
<gene>
    <name evidence="9" type="ORF">EHO57_01110</name>
    <name evidence="10" type="ORF">EHQ53_16870</name>
</gene>
<dbReference type="GO" id="GO:0005886">
    <property type="term" value="C:plasma membrane"/>
    <property type="evidence" value="ECO:0007669"/>
    <property type="project" value="UniProtKB-SubCell"/>
</dbReference>
<evidence type="ECO:0000256" key="1">
    <source>
        <dbReference type="ARBA" id="ARBA00004651"/>
    </source>
</evidence>
<feature type="transmembrane region" description="Helical" evidence="7">
    <location>
        <begin position="300"/>
        <end position="319"/>
    </location>
</feature>
<reference evidence="11 12" key="2">
    <citation type="journal article" date="2019" name="PLoS Negl. Trop. Dis.">
        <title>Revisiting the worldwide diversity of Leptospira species in the environment.</title>
        <authorList>
            <person name="Vincent A.T."/>
            <person name="Schiettekatte O."/>
            <person name="Bourhy P."/>
            <person name="Veyrier F.J."/>
            <person name="Picardeau M."/>
        </authorList>
    </citation>
    <scope>NUCLEOTIDE SEQUENCE [LARGE SCALE GENOMIC DNA]</scope>
    <source>
        <strain evidence="11">201702690</strain>
        <strain evidence="9 12">SSW18</strain>
    </source>
</reference>
<comment type="caution">
    <text evidence="9">The sequence shown here is derived from an EMBL/GenBank/DDBJ whole genome shotgun (WGS) entry which is preliminary data.</text>
</comment>
<keyword evidence="11" id="KW-1185">Reference proteome</keyword>
<dbReference type="Gene3D" id="3.40.30.10">
    <property type="entry name" value="Glutaredoxin"/>
    <property type="match status" value="1"/>
</dbReference>
<keyword evidence="2" id="KW-1003">Cell membrane</keyword>
<keyword evidence="4" id="KW-0201">Cytochrome c-type biogenesis</keyword>
<evidence type="ECO:0000256" key="6">
    <source>
        <dbReference type="ARBA" id="ARBA00023136"/>
    </source>
</evidence>
<feature type="transmembrane region" description="Helical" evidence="7">
    <location>
        <begin position="241"/>
        <end position="261"/>
    </location>
</feature>
<protein>
    <submittedName>
        <fullName evidence="9">DUF255 domain-containing protein</fullName>
    </submittedName>
</protein>
<evidence type="ECO:0000313" key="10">
    <source>
        <dbReference type="EMBL" id="TGL38449.1"/>
    </source>
</evidence>
<feature type="transmembrane region" description="Helical" evidence="7">
    <location>
        <begin position="270"/>
        <end position="288"/>
    </location>
</feature>
<evidence type="ECO:0000313" key="11">
    <source>
        <dbReference type="Proteomes" id="UP000297273"/>
    </source>
</evidence>
<dbReference type="PANTHER" id="PTHR32234:SF0">
    <property type="entry name" value="THIOL:DISULFIDE INTERCHANGE PROTEIN DSBD"/>
    <property type="match status" value="1"/>
</dbReference>
<accession>A0A5F1ZNM5</accession>
<dbReference type="Proteomes" id="UP000297946">
    <property type="component" value="Unassembled WGS sequence"/>
</dbReference>
<dbReference type="GO" id="GO:0017004">
    <property type="term" value="P:cytochrome complex assembly"/>
    <property type="evidence" value="ECO:0007669"/>
    <property type="project" value="UniProtKB-KW"/>
</dbReference>
<dbReference type="EMBL" id="RQER01000001">
    <property type="protein sequence ID" value="TGK05313.1"/>
    <property type="molecule type" value="Genomic_DNA"/>
</dbReference>
<dbReference type="PROSITE" id="PS51352">
    <property type="entry name" value="THIOREDOXIN_2"/>
    <property type="match status" value="1"/>
</dbReference>
<keyword evidence="6 7" id="KW-0472">Membrane</keyword>
<feature type="transmembrane region" description="Helical" evidence="7">
    <location>
        <begin position="331"/>
        <end position="349"/>
    </location>
</feature>
<dbReference type="InterPro" id="IPR003834">
    <property type="entry name" value="Cyt_c_assmbl_TM_dom"/>
</dbReference>
<feature type="domain" description="Thioredoxin" evidence="8">
    <location>
        <begin position="348"/>
        <end position="482"/>
    </location>
</feature>
<feature type="transmembrane region" description="Helical" evidence="7">
    <location>
        <begin position="159"/>
        <end position="176"/>
    </location>
</feature>
<evidence type="ECO:0000256" key="5">
    <source>
        <dbReference type="ARBA" id="ARBA00022989"/>
    </source>
</evidence>
<evidence type="ECO:0000256" key="4">
    <source>
        <dbReference type="ARBA" id="ARBA00022748"/>
    </source>
</evidence>
<dbReference type="AlphaFoldDB" id="A0A5F1ZNM5"/>
<dbReference type="Pfam" id="PF13899">
    <property type="entry name" value="Thioredoxin_7"/>
    <property type="match status" value="1"/>
</dbReference>
<evidence type="ECO:0000256" key="7">
    <source>
        <dbReference type="SAM" id="Phobius"/>
    </source>
</evidence>
<evidence type="ECO:0000256" key="3">
    <source>
        <dbReference type="ARBA" id="ARBA00022692"/>
    </source>
</evidence>
<keyword evidence="5 7" id="KW-1133">Transmembrane helix</keyword>
<dbReference type="EMBL" id="RQGC01000013">
    <property type="protein sequence ID" value="TGL38449.1"/>
    <property type="molecule type" value="Genomic_DNA"/>
</dbReference>
<dbReference type="InterPro" id="IPR036249">
    <property type="entry name" value="Thioredoxin-like_sf"/>
</dbReference>
<dbReference type="GO" id="GO:0015035">
    <property type="term" value="F:protein-disulfide reductase activity"/>
    <property type="evidence" value="ECO:0007669"/>
    <property type="project" value="TreeGrafter"/>
</dbReference>
<sequence length="487" mass="54227">MTETSLIRRRKRNLSQTVRFTQKTKPFFSAWIFSPKLFLLVLFFLSNSLFAQSEIVSESWLQSLNRWIEAGISGSEFTFHSVILLVLGGLMASLLPCVYPLYPITVGIIQARGEAGRGKLFHPLVYYLGLSFMYFCFGLAAGISGGAVNTVLRYPSTNLFLAIIIFLLGLASLGYLHLPIFRSKEWKGGEGWKGTFFLGMGAGFLSSPCVGPVVVAILIQITAGIQAVTVSSLALSAFKMSLFGFGLGLPFLVLGVFGLSLPKSGKWTKWIQIVLGFVVLYFSWLYYSKAMQLWSIPSELSVGILAAAVGILLTAYFYQSNQVHRTERMRKALLLTGLICSSVIFIRLASGNSLGDFKKDVLEEHGNLEWHRASDPAFQLAKNQDRLVFVDFYADWCSNCKAFEELTLADPDLNQALGKTVLLKVKDDDKDFVIYEQDPRFPELKIGLPFFVIFSSDGRVLFKTTNYLNTADMIRTIRGENIHASGE</sequence>